<keyword evidence="7 8" id="KW-0051">Antiviral defense</keyword>
<evidence type="ECO:0000256" key="3">
    <source>
        <dbReference type="ARBA" id="ARBA00022723"/>
    </source>
</evidence>
<gene>
    <name evidence="8" type="primary">cas2</name>
    <name evidence="9" type="ORF">MTTB_03330</name>
</gene>
<evidence type="ECO:0000256" key="5">
    <source>
        <dbReference type="ARBA" id="ARBA00022801"/>
    </source>
</evidence>
<comment type="cofactor">
    <cofactor evidence="1 8">
        <name>Mg(2+)</name>
        <dbReference type="ChEBI" id="CHEBI:18420"/>
    </cofactor>
</comment>
<evidence type="ECO:0000256" key="4">
    <source>
        <dbReference type="ARBA" id="ARBA00022759"/>
    </source>
</evidence>
<dbReference type="Proteomes" id="UP000831817">
    <property type="component" value="Chromosome"/>
</dbReference>
<dbReference type="InterPro" id="IPR019199">
    <property type="entry name" value="Virulence_VapD/CRISPR_Cas2"/>
</dbReference>
<dbReference type="PANTHER" id="PTHR34405">
    <property type="entry name" value="CRISPR-ASSOCIATED ENDORIBONUCLEASE CAS2"/>
    <property type="match status" value="1"/>
</dbReference>
<protein>
    <recommendedName>
        <fullName evidence="8">CRISPR-associated endoribonuclease Cas2</fullName>
        <ecNumber evidence="8">3.1.-.-</ecNumber>
    </recommendedName>
</protein>
<feature type="binding site" evidence="8">
    <location>
        <position position="16"/>
    </location>
    <ligand>
        <name>Mg(2+)</name>
        <dbReference type="ChEBI" id="CHEBI:18420"/>
        <note>catalytic</note>
    </ligand>
</feature>
<evidence type="ECO:0000313" key="10">
    <source>
        <dbReference type="Proteomes" id="UP000831817"/>
    </source>
</evidence>
<keyword evidence="6 8" id="KW-0460">Magnesium</keyword>
<comment type="similarity">
    <text evidence="8">Belongs to the CRISPR-associated endoribonuclease Cas2 protein family.</text>
</comment>
<dbReference type="CDD" id="cd09725">
    <property type="entry name" value="Cas2_I_II_III"/>
    <property type="match status" value="1"/>
</dbReference>
<dbReference type="PANTHER" id="PTHR34405:SF1">
    <property type="entry name" value="CRISPR-ASSOCIATED ENDORIBONUCLEASE CAS2"/>
    <property type="match status" value="1"/>
</dbReference>
<evidence type="ECO:0000256" key="8">
    <source>
        <dbReference type="HAMAP-Rule" id="MF_01471"/>
    </source>
</evidence>
<name>A0ABM7YBY6_9EURY</name>
<keyword evidence="3 8" id="KW-0479">Metal-binding</keyword>
<evidence type="ECO:0000256" key="2">
    <source>
        <dbReference type="ARBA" id="ARBA00022722"/>
    </source>
</evidence>
<keyword evidence="5 8" id="KW-0378">Hydrolase</keyword>
<accession>A0ABM7YBY6</accession>
<evidence type="ECO:0000256" key="7">
    <source>
        <dbReference type="ARBA" id="ARBA00023118"/>
    </source>
</evidence>
<dbReference type="NCBIfam" id="TIGR01573">
    <property type="entry name" value="cas2"/>
    <property type="match status" value="1"/>
</dbReference>
<dbReference type="HAMAP" id="MF_01471">
    <property type="entry name" value="Cas2"/>
    <property type="match status" value="1"/>
</dbReference>
<evidence type="ECO:0000256" key="6">
    <source>
        <dbReference type="ARBA" id="ARBA00022842"/>
    </source>
</evidence>
<keyword evidence="2 8" id="KW-0540">Nuclease</keyword>
<dbReference type="EMBL" id="AP025698">
    <property type="protein sequence ID" value="BDH78954.1"/>
    <property type="molecule type" value="Genomic_DNA"/>
</dbReference>
<dbReference type="GO" id="GO:0004519">
    <property type="term" value="F:endonuclease activity"/>
    <property type="evidence" value="ECO:0007669"/>
    <property type="project" value="UniProtKB-KW"/>
</dbReference>
<dbReference type="InterPro" id="IPR021127">
    <property type="entry name" value="CRISPR_associated_Cas2"/>
</dbReference>
<sequence length="96" mass="11301">MVVIRVSWMYLLVVYDVGDITRLNKVHKFLKTYLHWRQNSVFEGEISRAQFNAIKTGLKEIIDETSDSIIIYRLPNKNYLSIDIIGIEKNPIEFIL</sequence>
<comment type="function">
    <text evidence="8">CRISPR (clustered regularly interspaced short palindromic repeat), is an adaptive immune system that provides protection against mobile genetic elements (viruses, transposable elements and conjugative plasmids). CRISPR clusters contain sequences complementary to antecedent mobile elements and target invading nucleic acids. CRISPR clusters are transcribed and processed into CRISPR RNA (crRNA). Functions as a ssRNA-specific endoribonuclease. Involved in the integration of spacer DNA into the CRISPR cassette.</text>
</comment>
<reference evidence="9 10" key="1">
    <citation type="submission" date="2022-04" db="EMBL/GenBank/DDBJ databases">
        <title>Complete genome of Methanothermobacter tenebrarum strain RMAS.</title>
        <authorList>
            <person name="Nakamura K."/>
            <person name="Oshima K."/>
            <person name="Hattori M."/>
            <person name="Kamagata Y."/>
            <person name="Takamizawa K."/>
        </authorList>
    </citation>
    <scope>NUCLEOTIDE SEQUENCE [LARGE SCALE GENOMIC DNA]</scope>
    <source>
        <strain evidence="9 10">RMAS</strain>
    </source>
</reference>
<dbReference type="Gene3D" id="3.30.70.240">
    <property type="match status" value="1"/>
</dbReference>
<organism evidence="9 10">
    <name type="scientific">Methanothermobacter tenebrarum</name>
    <dbReference type="NCBI Taxonomy" id="680118"/>
    <lineage>
        <taxon>Archaea</taxon>
        <taxon>Methanobacteriati</taxon>
        <taxon>Methanobacteriota</taxon>
        <taxon>Methanomada group</taxon>
        <taxon>Methanobacteria</taxon>
        <taxon>Methanobacteriales</taxon>
        <taxon>Methanobacteriaceae</taxon>
        <taxon>Methanothermobacter</taxon>
    </lineage>
</organism>
<keyword evidence="4 8" id="KW-0255">Endonuclease</keyword>
<comment type="subunit">
    <text evidence="8">Homodimer, forms a heterotetramer with a Cas1 homodimer.</text>
</comment>
<dbReference type="EC" id="3.1.-.-" evidence="8"/>
<dbReference type="SUPFAM" id="SSF143430">
    <property type="entry name" value="TTP0101/SSO1404-like"/>
    <property type="match status" value="1"/>
</dbReference>
<evidence type="ECO:0000256" key="1">
    <source>
        <dbReference type="ARBA" id="ARBA00001946"/>
    </source>
</evidence>
<keyword evidence="10" id="KW-1185">Reference proteome</keyword>
<dbReference type="Pfam" id="PF09827">
    <property type="entry name" value="CRISPR_Cas2"/>
    <property type="match status" value="1"/>
</dbReference>
<evidence type="ECO:0000313" key="9">
    <source>
        <dbReference type="EMBL" id="BDH78954.1"/>
    </source>
</evidence>
<proteinExistence type="inferred from homology"/>